<dbReference type="Gene3D" id="1.20.1250.20">
    <property type="entry name" value="MFS general substrate transporter like domains"/>
    <property type="match status" value="2"/>
</dbReference>
<feature type="transmembrane region" description="Helical" evidence="8">
    <location>
        <begin position="220"/>
        <end position="241"/>
    </location>
</feature>
<dbReference type="PIRSF" id="PIRSF002808">
    <property type="entry name" value="Hexose_phosphate_transp"/>
    <property type="match status" value="1"/>
</dbReference>
<dbReference type="STRING" id="13333.U5CWC8"/>
<protein>
    <recommendedName>
        <fullName evidence="9">Major facilitator superfamily (MFS) profile domain-containing protein</fullName>
    </recommendedName>
</protein>
<dbReference type="Gramene" id="ERN14260">
    <property type="protein sequence ID" value="ERN14260"/>
    <property type="gene ID" value="AMTR_s00033p00153890"/>
</dbReference>
<feature type="domain" description="Major facilitator superfamily (MFS) profile" evidence="9">
    <location>
        <begin position="33"/>
        <end position="516"/>
    </location>
</feature>
<feature type="transmembrane region" description="Helical" evidence="8">
    <location>
        <begin position="459"/>
        <end position="481"/>
    </location>
</feature>
<sequence>MELHMGLPPGFKFLNLTKTSQRSLQFYQTTVVIITFSAYACFHASRKPPSIVKSVLGPGISSPELINTSISIENAGSNNTSGGWAPFDGIRGTHRLGELDLAFLSMYSLGMYWAGHIGDRIDLRLFLTLGMLGSGLFTIMFGLGYWLKIHSFAYFLAIQMISGLFQSTGWPSVVAVMGNWFGKSKRGLIMGIWNAHTSFGNIFGSLIASAVLHYGWGWSFVLPGISISLVGFLVLFFLVVCPEDVGFSSSSQSSEIGLYRIDSKLSNGNVSEDSEMKKEMAMDDGSVRIIVGTEGEEEGLLDPSKLPEVPIAIGFIDAWRLPGVAPYAFCLFFSKLVAYTFLYWLPFYIRHTAVAGSHLSDRAAGILSTIFDMGGVFGGILAGYISDRIGARAMTSVAFFFFSIPSLILYRIYGGYSMHTNIGLMFISGLLVNGPYSLITTAVAADLGTQSSIKGNSRALATVTAIIDGTGSVGAALGPLLTGYISSRGWNGVFAMLILAILLASLFLMRIAREEVLSKMRGSIPVEQN</sequence>
<evidence type="ECO:0000313" key="10">
    <source>
        <dbReference type="EMBL" id="ERN14260.1"/>
    </source>
</evidence>
<comment type="subcellular location">
    <subcellularLocation>
        <location evidence="1">Membrane</location>
        <topology evidence="1">Multi-pass membrane protein</topology>
    </subcellularLocation>
</comment>
<keyword evidence="7 8" id="KW-0472">Membrane</keyword>
<evidence type="ECO:0000256" key="8">
    <source>
        <dbReference type="SAM" id="Phobius"/>
    </source>
</evidence>
<comment type="similarity">
    <text evidence="2">Belongs to the major facilitator superfamily. Organophosphate:Pi antiporter (OPA) (TC 2.A.1.4) family.</text>
</comment>
<feature type="transmembrane region" description="Helical" evidence="8">
    <location>
        <begin position="153"/>
        <end position="181"/>
    </location>
</feature>
<name>U5CWC8_AMBTC</name>
<dbReference type="HOGENOM" id="CLU_001265_31_6_1"/>
<dbReference type="PANTHER" id="PTHR43184">
    <property type="entry name" value="MAJOR FACILITATOR SUPERFAMILY TRANSPORTER 16, ISOFORM B"/>
    <property type="match status" value="1"/>
</dbReference>
<dbReference type="PANTHER" id="PTHR43184:SF12">
    <property type="entry name" value="SUGAR PHOSPHATE EXCHANGER 3"/>
    <property type="match status" value="1"/>
</dbReference>
<feature type="transmembrane region" description="Helical" evidence="8">
    <location>
        <begin position="193"/>
        <end position="214"/>
    </location>
</feature>
<feature type="transmembrane region" description="Helical" evidence="8">
    <location>
        <begin position="125"/>
        <end position="147"/>
    </location>
</feature>
<dbReference type="Pfam" id="PF07690">
    <property type="entry name" value="MFS_1"/>
    <property type="match status" value="1"/>
</dbReference>
<accession>U5CWC8</accession>
<evidence type="ECO:0000256" key="6">
    <source>
        <dbReference type="ARBA" id="ARBA00022989"/>
    </source>
</evidence>
<dbReference type="InterPro" id="IPR036259">
    <property type="entry name" value="MFS_trans_sf"/>
</dbReference>
<keyword evidence="3" id="KW-0813">Transport</keyword>
<feature type="transmembrane region" description="Helical" evidence="8">
    <location>
        <begin position="397"/>
        <end position="416"/>
    </location>
</feature>
<evidence type="ECO:0000259" key="9">
    <source>
        <dbReference type="PROSITE" id="PS50850"/>
    </source>
</evidence>
<feature type="transmembrane region" description="Helical" evidence="8">
    <location>
        <begin position="422"/>
        <end position="447"/>
    </location>
</feature>
<gene>
    <name evidence="10" type="ORF">AMTR_s00033p00153890</name>
</gene>
<feature type="transmembrane region" description="Helical" evidence="8">
    <location>
        <begin position="493"/>
        <end position="512"/>
    </location>
</feature>
<proteinExistence type="inferred from homology"/>
<evidence type="ECO:0000256" key="4">
    <source>
        <dbReference type="ARBA" id="ARBA00022597"/>
    </source>
</evidence>
<evidence type="ECO:0000256" key="2">
    <source>
        <dbReference type="ARBA" id="ARBA00009598"/>
    </source>
</evidence>
<dbReference type="GO" id="GO:0022857">
    <property type="term" value="F:transmembrane transporter activity"/>
    <property type="evidence" value="ECO:0007669"/>
    <property type="project" value="InterPro"/>
</dbReference>
<evidence type="ECO:0000256" key="5">
    <source>
        <dbReference type="ARBA" id="ARBA00022692"/>
    </source>
</evidence>
<dbReference type="EMBL" id="KI392557">
    <property type="protein sequence ID" value="ERN14260.1"/>
    <property type="molecule type" value="Genomic_DNA"/>
</dbReference>
<dbReference type="GO" id="GO:0005789">
    <property type="term" value="C:endoplasmic reticulum membrane"/>
    <property type="evidence" value="ECO:0000318"/>
    <property type="project" value="GO_Central"/>
</dbReference>
<dbReference type="PROSITE" id="PS50850">
    <property type="entry name" value="MFS"/>
    <property type="match status" value="1"/>
</dbReference>
<reference evidence="11" key="1">
    <citation type="journal article" date="2013" name="Science">
        <title>The Amborella genome and the evolution of flowering plants.</title>
        <authorList>
            <consortium name="Amborella Genome Project"/>
        </authorList>
    </citation>
    <scope>NUCLEOTIDE SEQUENCE [LARGE SCALE GENOMIC DNA]</scope>
</reference>
<dbReference type="InterPro" id="IPR020846">
    <property type="entry name" value="MFS_dom"/>
</dbReference>
<dbReference type="InterPro" id="IPR000849">
    <property type="entry name" value="Sugar_P_transporter"/>
</dbReference>
<keyword evidence="6 8" id="KW-1133">Transmembrane helix</keyword>
<evidence type="ECO:0000313" key="11">
    <source>
        <dbReference type="Proteomes" id="UP000017836"/>
    </source>
</evidence>
<dbReference type="FunFam" id="1.20.1250.20:FF:000028">
    <property type="entry name" value="Sugar phosphate exchanger 3 isoform 1"/>
    <property type="match status" value="1"/>
</dbReference>
<keyword evidence="5 8" id="KW-0812">Transmembrane</keyword>
<keyword evidence="4" id="KW-0762">Sugar transport</keyword>
<evidence type="ECO:0000256" key="3">
    <source>
        <dbReference type="ARBA" id="ARBA00022448"/>
    </source>
</evidence>
<evidence type="ECO:0000256" key="7">
    <source>
        <dbReference type="ARBA" id="ARBA00023136"/>
    </source>
</evidence>
<evidence type="ECO:0000256" key="1">
    <source>
        <dbReference type="ARBA" id="ARBA00004141"/>
    </source>
</evidence>
<dbReference type="OMA" id="AMPYLID"/>
<dbReference type="AlphaFoldDB" id="U5CWC8"/>
<dbReference type="OrthoDB" id="3639251at2759"/>
<feature type="transmembrane region" description="Helical" evidence="8">
    <location>
        <begin position="365"/>
        <end position="385"/>
    </location>
</feature>
<keyword evidence="11" id="KW-1185">Reference proteome</keyword>
<dbReference type="SUPFAM" id="SSF103473">
    <property type="entry name" value="MFS general substrate transporter"/>
    <property type="match status" value="1"/>
</dbReference>
<feature type="transmembrane region" description="Helical" evidence="8">
    <location>
        <begin position="324"/>
        <end position="345"/>
    </location>
</feature>
<organism evidence="10 11">
    <name type="scientific">Amborella trichopoda</name>
    <dbReference type="NCBI Taxonomy" id="13333"/>
    <lineage>
        <taxon>Eukaryota</taxon>
        <taxon>Viridiplantae</taxon>
        <taxon>Streptophyta</taxon>
        <taxon>Embryophyta</taxon>
        <taxon>Tracheophyta</taxon>
        <taxon>Spermatophyta</taxon>
        <taxon>Magnoliopsida</taxon>
        <taxon>Amborellales</taxon>
        <taxon>Amborellaceae</taxon>
        <taxon>Amborella</taxon>
    </lineage>
</organism>
<dbReference type="Proteomes" id="UP000017836">
    <property type="component" value="Unassembled WGS sequence"/>
</dbReference>
<dbReference type="GO" id="GO:0055062">
    <property type="term" value="P:phosphate ion homeostasis"/>
    <property type="evidence" value="ECO:0007669"/>
    <property type="project" value="EnsemblPlants"/>
</dbReference>
<dbReference type="InterPro" id="IPR011701">
    <property type="entry name" value="MFS"/>
</dbReference>
<dbReference type="eggNOG" id="KOG2533">
    <property type="taxonomic scope" value="Eukaryota"/>
</dbReference>